<evidence type="ECO:0000313" key="4">
    <source>
        <dbReference type="Proteomes" id="UP000054928"/>
    </source>
</evidence>
<dbReference type="OrthoDB" id="127529at2759"/>
<dbReference type="STRING" id="4781.A0A0P1A7H4"/>
<feature type="compositionally biased region" description="Basic residues" evidence="1">
    <location>
        <begin position="73"/>
        <end position="86"/>
    </location>
</feature>
<feature type="compositionally biased region" description="Low complexity" evidence="1">
    <location>
        <begin position="142"/>
        <end position="151"/>
    </location>
</feature>
<dbReference type="Proteomes" id="UP000054928">
    <property type="component" value="Unassembled WGS sequence"/>
</dbReference>
<proteinExistence type="predicted"/>
<feature type="region of interest" description="Disordered" evidence="1">
    <location>
        <begin position="131"/>
        <end position="164"/>
    </location>
</feature>
<dbReference type="EMBL" id="CCYD01000109">
    <property type="protein sequence ID" value="CEG35951.1"/>
    <property type="molecule type" value="Genomic_DNA"/>
</dbReference>
<organism evidence="3 4">
    <name type="scientific">Plasmopara halstedii</name>
    <name type="common">Downy mildew of sunflower</name>
    <dbReference type="NCBI Taxonomy" id="4781"/>
    <lineage>
        <taxon>Eukaryota</taxon>
        <taxon>Sar</taxon>
        <taxon>Stramenopiles</taxon>
        <taxon>Oomycota</taxon>
        <taxon>Peronosporomycetes</taxon>
        <taxon>Peronosporales</taxon>
        <taxon>Peronosporaceae</taxon>
        <taxon>Plasmopara</taxon>
    </lineage>
</organism>
<dbReference type="AlphaFoldDB" id="A0A0P1A7H4"/>
<evidence type="ECO:0000259" key="2">
    <source>
        <dbReference type="Pfam" id="PF22936"/>
    </source>
</evidence>
<name>A0A0P1A7H4_PLAHL</name>
<feature type="compositionally biased region" description="Polar residues" evidence="1">
    <location>
        <begin position="54"/>
        <end position="72"/>
    </location>
</feature>
<evidence type="ECO:0000256" key="1">
    <source>
        <dbReference type="SAM" id="MobiDB-lite"/>
    </source>
</evidence>
<keyword evidence="4" id="KW-1185">Reference proteome</keyword>
<protein>
    <recommendedName>
        <fullName evidence="2">Retrovirus-related Pol polyprotein from transposon TNT 1-94-like beta-barrel domain-containing protein</fullName>
    </recommendedName>
</protein>
<evidence type="ECO:0000313" key="3">
    <source>
        <dbReference type="EMBL" id="CEG35951.1"/>
    </source>
</evidence>
<feature type="compositionally biased region" description="Gly residues" evidence="1">
    <location>
        <begin position="131"/>
        <end position="141"/>
    </location>
</feature>
<dbReference type="RefSeq" id="XP_024572320.1">
    <property type="nucleotide sequence ID" value="XM_024729880.1"/>
</dbReference>
<dbReference type="Pfam" id="PF22936">
    <property type="entry name" value="Pol_BBD"/>
    <property type="match status" value="1"/>
</dbReference>
<accession>A0A0P1A7H4</accession>
<dbReference type="GeneID" id="36395329"/>
<reference evidence="4" key="1">
    <citation type="submission" date="2014-09" db="EMBL/GenBank/DDBJ databases">
        <authorList>
            <person name="Sharma Rahul"/>
            <person name="Thines Marco"/>
        </authorList>
    </citation>
    <scope>NUCLEOTIDE SEQUENCE [LARGE SCALE GENOMIC DNA]</scope>
</reference>
<feature type="domain" description="Retrovirus-related Pol polyprotein from transposon TNT 1-94-like beta-barrel" evidence="2">
    <location>
        <begin position="207"/>
        <end position="290"/>
    </location>
</feature>
<sequence length="322" mass="34986">MRQMMLDSLPDLHEYEQLRGAVKYERSAEMTLDGLRALIEQAVVNQPLHGKGNCATSTGSGQRLKQGSSTGARHQHQNGHHGSKKNQHGDGQQKPKRDRKNKTCHLFNWIGHFQADCTAIIDGVAGPGATASGGGNTGTNGGTQRRQQRSNYTSRGGEVHADRRGVAEDDLGVAAGIVMISPMLVVPYTKSENDKMAKSLPEGSSWWCFDTCSNMHLTGDRSFFVHLEEIRPKSIGANVVGVAATTLTSASDIGRVKIITHVGDANAEFILDDELHVEGASHGLFSMHLTITKQKFDIAYDRAASTFSAYKNGEQFSNQKPQ</sequence>
<dbReference type="InterPro" id="IPR054722">
    <property type="entry name" value="PolX-like_BBD"/>
</dbReference>
<feature type="region of interest" description="Disordered" evidence="1">
    <location>
        <begin position="48"/>
        <end position="99"/>
    </location>
</feature>